<name>A0ABV8L7B0_9NOCA</name>
<sequence>MEEQNDDPTPEIRCEAGGFVSITSTWDLDAALDAFLDGLGAAARQTDSSNRDVVVTAALADRSFPSMHFDSRILNRLAVAGVSLRIVTGPRTTLELE</sequence>
<organism evidence="1 2">
    <name type="scientific">Nocardia rhizosphaerae</name>
    <dbReference type="NCBI Taxonomy" id="1691571"/>
    <lineage>
        <taxon>Bacteria</taxon>
        <taxon>Bacillati</taxon>
        <taxon>Actinomycetota</taxon>
        <taxon>Actinomycetes</taxon>
        <taxon>Mycobacteriales</taxon>
        <taxon>Nocardiaceae</taxon>
        <taxon>Nocardia</taxon>
    </lineage>
</organism>
<protein>
    <recommendedName>
        <fullName evidence="3">STAS domain-containing protein</fullName>
    </recommendedName>
</protein>
<evidence type="ECO:0000313" key="1">
    <source>
        <dbReference type="EMBL" id="MFC4126264.1"/>
    </source>
</evidence>
<accession>A0ABV8L7B0</accession>
<reference evidence="2" key="1">
    <citation type="journal article" date="2019" name="Int. J. Syst. Evol. Microbiol.">
        <title>The Global Catalogue of Microorganisms (GCM) 10K type strain sequencing project: providing services to taxonomists for standard genome sequencing and annotation.</title>
        <authorList>
            <consortium name="The Broad Institute Genomics Platform"/>
            <consortium name="The Broad Institute Genome Sequencing Center for Infectious Disease"/>
            <person name="Wu L."/>
            <person name="Ma J."/>
        </authorList>
    </citation>
    <scope>NUCLEOTIDE SEQUENCE [LARGE SCALE GENOMIC DNA]</scope>
    <source>
        <strain evidence="2">CGMCC 4.7204</strain>
    </source>
</reference>
<evidence type="ECO:0008006" key="3">
    <source>
        <dbReference type="Google" id="ProtNLM"/>
    </source>
</evidence>
<evidence type="ECO:0000313" key="2">
    <source>
        <dbReference type="Proteomes" id="UP001595767"/>
    </source>
</evidence>
<dbReference type="Proteomes" id="UP001595767">
    <property type="component" value="Unassembled WGS sequence"/>
</dbReference>
<gene>
    <name evidence="1" type="ORF">ACFOW8_15110</name>
</gene>
<proteinExistence type="predicted"/>
<dbReference type="RefSeq" id="WP_378551251.1">
    <property type="nucleotide sequence ID" value="NZ_JBHSBA010000007.1"/>
</dbReference>
<keyword evidence="2" id="KW-1185">Reference proteome</keyword>
<dbReference type="EMBL" id="JBHSBA010000007">
    <property type="protein sequence ID" value="MFC4126264.1"/>
    <property type="molecule type" value="Genomic_DNA"/>
</dbReference>
<comment type="caution">
    <text evidence="1">The sequence shown here is derived from an EMBL/GenBank/DDBJ whole genome shotgun (WGS) entry which is preliminary data.</text>
</comment>